<comment type="caution">
    <text evidence="3">The sequence shown here is derived from an EMBL/GenBank/DDBJ whole genome shotgun (WGS) entry which is preliminary data.</text>
</comment>
<accession>A0ABU5I8D2</accession>
<dbReference type="RefSeq" id="WP_322464213.1">
    <property type="nucleotide sequence ID" value="NZ_JAXOJX010000002.1"/>
</dbReference>
<gene>
    <name evidence="3" type="ORF">SM757_02090</name>
</gene>
<dbReference type="Gene3D" id="1.20.1260.10">
    <property type="match status" value="1"/>
</dbReference>
<dbReference type="Proteomes" id="UP001293718">
    <property type="component" value="Unassembled WGS sequence"/>
</dbReference>
<dbReference type="CDD" id="cd01051">
    <property type="entry name" value="Mn_catalase"/>
    <property type="match status" value="1"/>
</dbReference>
<dbReference type="InterPro" id="IPR009078">
    <property type="entry name" value="Ferritin-like_SF"/>
</dbReference>
<sequence length="309" mass="33214">MFAHNKALQYTVRVNETNPGLANLLLEQFGGPQGELAAAARYFTQYLGEDDPGRRDMLIDIATEELSHLEVIGTLVCMLNKGAKGEVAEGLDEEGDLYRKISGRGNDSHITQVLYGAGAPLTNSAGVPWTAAYIDTITEPTADLRSNIAAEARAKILYERLINLTDDAGVKEALGFLMTREIAHQQQFEKALYSIQGNFPPGKLPGMPQFSQVYYDMSQGEGNARGPWNSEEHFNVVSERGQQIGVDGAGGGFDVRLTSTEAKIAQQLMARTASLQTGDPITGAELGSDGTAPQSPQASQPPKSGRQQG</sequence>
<organism evidence="3 4">
    <name type="scientific">Azohydromonas lata</name>
    <dbReference type="NCBI Taxonomy" id="45677"/>
    <lineage>
        <taxon>Bacteria</taxon>
        <taxon>Pseudomonadati</taxon>
        <taxon>Pseudomonadota</taxon>
        <taxon>Betaproteobacteria</taxon>
        <taxon>Burkholderiales</taxon>
        <taxon>Sphaerotilaceae</taxon>
        <taxon>Azohydromonas</taxon>
    </lineage>
</organism>
<proteinExistence type="inferred from homology"/>
<protein>
    <submittedName>
        <fullName evidence="3">Manganese catalase family protein</fullName>
    </submittedName>
</protein>
<name>A0ABU5I8D2_9BURK</name>
<evidence type="ECO:0000313" key="4">
    <source>
        <dbReference type="Proteomes" id="UP001293718"/>
    </source>
</evidence>
<dbReference type="InterPro" id="IPR039377">
    <property type="entry name" value="Mn_catalase_dom"/>
</dbReference>
<dbReference type="SUPFAM" id="SSF47240">
    <property type="entry name" value="Ferritin-like"/>
    <property type="match status" value="1"/>
</dbReference>
<keyword evidence="4" id="KW-1185">Reference proteome</keyword>
<comment type="similarity">
    <text evidence="1">Belongs to the manganese catalase family.</text>
</comment>
<dbReference type="Pfam" id="PF05067">
    <property type="entry name" value="Mn_catalase"/>
    <property type="match status" value="1"/>
</dbReference>
<dbReference type="EMBL" id="JAXOJX010000002">
    <property type="protein sequence ID" value="MDZ5455356.1"/>
    <property type="molecule type" value="Genomic_DNA"/>
</dbReference>
<evidence type="ECO:0000256" key="1">
    <source>
        <dbReference type="ARBA" id="ARBA00007644"/>
    </source>
</evidence>
<feature type="region of interest" description="Disordered" evidence="2">
    <location>
        <begin position="274"/>
        <end position="309"/>
    </location>
</feature>
<reference evidence="3 4" key="1">
    <citation type="submission" date="2023-11" db="EMBL/GenBank/DDBJ databases">
        <title>Draft genome of Azohydromonas lata strain H1 (DSM1123), a polyhydroxyalkanoate producer.</title>
        <authorList>
            <person name="Traversa D."/>
            <person name="D'Addabbo P."/>
            <person name="Pazzani C."/>
            <person name="Manzari C."/>
            <person name="Chiara M."/>
            <person name="Scrascia M."/>
        </authorList>
    </citation>
    <scope>NUCLEOTIDE SEQUENCE [LARGE SCALE GENOMIC DNA]</scope>
    <source>
        <strain evidence="3 4">H1</strain>
    </source>
</reference>
<dbReference type="InterPro" id="IPR007760">
    <property type="entry name" value="Mn_catalase"/>
</dbReference>
<dbReference type="InterPro" id="IPR012347">
    <property type="entry name" value="Ferritin-like"/>
</dbReference>
<evidence type="ECO:0000256" key="2">
    <source>
        <dbReference type="SAM" id="MobiDB-lite"/>
    </source>
</evidence>
<feature type="compositionally biased region" description="Low complexity" evidence="2">
    <location>
        <begin position="292"/>
        <end position="302"/>
    </location>
</feature>
<evidence type="ECO:0000313" key="3">
    <source>
        <dbReference type="EMBL" id="MDZ5455356.1"/>
    </source>
</evidence>